<dbReference type="AlphaFoldDB" id="A0A1X7TEU9"/>
<name>A0A1X7TEU9_AMPQE</name>
<accession>A0A1X7TEU9</accession>
<protein>
    <submittedName>
        <fullName evidence="1">Uncharacterized protein</fullName>
    </submittedName>
</protein>
<reference evidence="1" key="1">
    <citation type="submission" date="2017-05" db="UniProtKB">
        <authorList>
            <consortium name="EnsemblMetazoa"/>
        </authorList>
    </citation>
    <scope>IDENTIFICATION</scope>
</reference>
<dbReference type="EnsemblMetazoa" id="Aqu2.1.12898_001">
    <property type="protein sequence ID" value="Aqu2.1.12898_001"/>
    <property type="gene ID" value="Aqu2.1.12898"/>
</dbReference>
<organism evidence="1">
    <name type="scientific">Amphimedon queenslandica</name>
    <name type="common">Sponge</name>
    <dbReference type="NCBI Taxonomy" id="400682"/>
    <lineage>
        <taxon>Eukaryota</taxon>
        <taxon>Metazoa</taxon>
        <taxon>Porifera</taxon>
        <taxon>Demospongiae</taxon>
        <taxon>Heteroscleromorpha</taxon>
        <taxon>Haplosclerida</taxon>
        <taxon>Niphatidae</taxon>
        <taxon>Amphimedon</taxon>
    </lineage>
</organism>
<sequence length="53" mass="6168">MNTGFEPLRIINTYGAFGRFQLNKVTLMHQKLMPYLQRLVPSLLGMLRKCSLK</sequence>
<dbReference type="InParanoid" id="A0A1X7TEU9"/>
<proteinExistence type="predicted"/>
<evidence type="ECO:0000313" key="1">
    <source>
        <dbReference type="EnsemblMetazoa" id="Aqu2.1.12898_001"/>
    </source>
</evidence>